<dbReference type="EMBL" id="CP036498">
    <property type="protein sequence ID" value="QUS42223.1"/>
    <property type="molecule type" value="Genomic_DNA"/>
</dbReference>
<name>A0ABX8AEW7_9BRAD</name>
<evidence type="ECO:0000256" key="1">
    <source>
        <dbReference type="SAM" id="MobiDB-lite"/>
    </source>
</evidence>
<feature type="compositionally biased region" description="Basic and acidic residues" evidence="1">
    <location>
        <begin position="1"/>
        <end position="16"/>
    </location>
</feature>
<evidence type="ECO:0000313" key="2">
    <source>
        <dbReference type="EMBL" id="QUS42223.1"/>
    </source>
</evidence>
<feature type="region of interest" description="Disordered" evidence="1">
    <location>
        <begin position="116"/>
        <end position="141"/>
    </location>
</feature>
<gene>
    <name evidence="2" type="ORF">RPMA_02495</name>
</gene>
<organism evidence="2 3">
    <name type="scientific">Tardiphaga alba</name>
    <dbReference type="NCBI Taxonomy" id="340268"/>
    <lineage>
        <taxon>Bacteria</taxon>
        <taxon>Pseudomonadati</taxon>
        <taxon>Pseudomonadota</taxon>
        <taxon>Alphaproteobacteria</taxon>
        <taxon>Hyphomicrobiales</taxon>
        <taxon>Nitrobacteraceae</taxon>
        <taxon>Tardiphaga</taxon>
    </lineage>
</organism>
<evidence type="ECO:0000313" key="3">
    <source>
        <dbReference type="Proteomes" id="UP000682843"/>
    </source>
</evidence>
<dbReference type="Proteomes" id="UP000682843">
    <property type="component" value="Chromosome"/>
</dbReference>
<evidence type="ECO:0008006" key="4">
    <source>
        <dbReference type="Google" id="ProtNLM"/>
    </source>
</evidence>
<sequence length="141" mass="16113">MKDHPASWRMPTEKQMARLRLPVGREPSQTPPAGTADEMPPEYWNSVLNDPYADARPSGVPIQQRRLSDIPRHVLRVSCRRCERVVEIQTADAVRLFGRHTTWKEVGARLLDDGCRRRTGSRDDDGCWPNYETPELGPLPL</sequence>
<feature type="region of interest" description="Disordered" evidence="1">
    <location>
        <begin position="1"/>
        <end position="64"/>
    </location>
</feature>
<feature type="compositionally biased region" description="Basic and acidic residues" evidence="1">
    <location>
        <begin position="116"/>
        <end position="125"/>
    </location>
</feature>
<proteinExistence type="predicted"/>
<keyword evidence="3" id="KW-1185">Reference proteome</keyword>
<accession>A0ABX8AEW7</accession>
<reference evidence="2 3" key="1">
    <citation type="submission" date="2019-02" db="EMBL/GenBank/DDBJ databases">
        <title>Emended description of the genus Rhodopseudomonas and description of Rhodopseudomonas albus sp. nov., a non-phototrophic, heavy-metal-tolerant bacterium isolated from garden soil.</title>
        <authorList>
            <person name="Bao Z."/>
            <person name="Cao W.W."/>
            <person name="Sato Y."/>
            <person name="Nishizawa T."/>
            <person name="Zhao J."/>
            <person name="Guo Y."/>
            <person name="Ohta H."/>
        </authorList>
    </citation>
    <scope>NUCLEOTIDE SEQUENCE [LARGE SCALE GENOMIC DNA]</scope>
    <source>
        <strain evidence="2 3">SK50-23</strain>
    </source>
</reference>
<protein>
    <recommendedName>
        <fullName evidence="4">Blr8006 protein</fullName>
    </recommendedName>
</protein>